<evidence type="ECO:0000313" key="2">
    <source>
        <dbReference type="Proteomes" id="UP001236507"/>
    </source>
</evidence>
<dbReference type="SUPFAM" id="SSF75005">
    <property type="entry name" value="Arabinanase/levansucrase/invertase"/>
    <property type="match status" value="1"/>
</dbReference>
<evidence type="ECO:0008006" key="3">
    <source>
        <dbReference type="Google" id="ProtNLM"/>
    </source>
</evidence>
<comment type="caution">
    <text evidence="1">The sequence shown here is derived from an EMBL/GenBank/DDBJ whole genome shotgun (WGS) entry which is preliminary data.</text>
</comment>
<gene>
    <name evidence="1" type="ORF">QM524_00385</name>
</gene>
<dbReference type="RefSeq" id="WP_095163100.1">
    <property type="nucleotide sequence ID" value="NZ_JASHIF010000002.1"/>
</dbReference>
<dbReference type="Gene3D" id="2.115.10.20">
    <property type="entry name" value="Glycosyl hydrolase domain, family 43"/>
    <property type="match status" value="2"/>
</dbReference>
<reference evidence="1 2" key="1">
    <citation type="submission" date="2023-05" db="EMBL/GenBank/DDBJ databases">
        <title>Novel species of genus Flectobacillus isolated from stream in China.</title>
        <authorList>
            <person name="Lu H."/>
        </authorList>
    </citation>
    <scope>NUCLEOTIDE SEQUENCE [LARGE SCALE GENOMIC DNA]</scope>
    <source>
        <strain evidence="1 2">KCTC 42575</strain>
    </source>
</reference>
<name>A0ABT6Y263_9BACT</name>
<dbReference type="InterPro" id="IPR023296">
    <property type="entry name" value="Glyco_hydro_beta-prop_sf"/>
</dbReference>
<dbReference type="PANTHER" id="PTHR35279:SF1">
    <property type="entry name" value="ARABINANASE_LEVANSUCRASE_INVERTASE"/>
    <property type="match status" value="1"/>
</dbReference>
<proteinExistence type="predicted"/>
<dbReference type="Proteomes" id="UP001236507">
    <property type="component" value="Unassembled WGS sequence"/>
</dbReference>
<organism evidence="1 2">
    <name type="scientific">Flectobacillus roseus</name>
    <dbReference type="NCBI Taxonomy" id="502259"/>
    <lineage>
        <taxon>Bacteria</taxon>
        <taxon>Pseudomonadati</taxon>
        <taxon>Bacteroidota</taxon>
        <taxon>Cytophagia</taxon>
        <taxon>Cytophagales</taxon>
        <taxon>Flectobacillaceae</taxon>
        <taxon>Flectobacillus</taxon>
    </lineage>
</organism>
<keyword evidence="2" id="KW-1185">Reference proteome</keyword>
<dbReference type="PANTHER" id="PTHR35279">
    <property type="match status" value="1"/>
</dbReference>
<protein>
    <recommendedName>
        <fullName evidence="3">Glycosyl hydrolase family 32 N-terminal domain-containing protein</fullName>
    </recommendedName>
</protein>
<accession>A0ABT6Y263</accession>
<sequence length="310" mass="36094">MWVKKGVVYKPDGSLAHSQSHAQVPFAYKHEDFLRIYFSTRDSQGQSRPTFIDVEYDDPTQIRYIHDKPILELGGPGEYDETGAMPSWFVDMPNGDIWLYYTGWNRTHNSYRLSMGLAISHDGGLSFKKMFRGPIMDRSIHNPIWAAQPSVMYDNGVWRMWHISGQKCEYIHGYPEPFYDCRYAESKDGIHWTSTGDVVLAFDDFLHAVGRPSVFKEDGIYKMYYSYRHTVDYRTNRDQSYRMGYAESLDGIKWERKDDLVGIAKSENPADFDYNMINYAHYYEHNDKKYLLYNGNGFGASGFAYAVSEK</sequence>
<dbReference type="EMBL" id="JASHIF010000002">
    <property type="protein sequence ID" value="MDI9857650.1"/>
    <property type="molecule type" value="Genomic_DNA"/>
</dbReference>
<evidence type="ECO:0000313" key="1">
    <source>
        <dbReference type="EMBL" id="MDI9857650.1"/>
    </source>
</evidence>